<keyword evidence="2" id="KW-0472">Membrane</keyword>
<feature type="transmembrane region" description="Helical" evidence="2">
    <location>
        <begin position="12"/>
        <end position="33"/>
    </location>
</feature>
<name>A0A6I4LZJ4_9SPHN</name>
<feature type="compositionally biased region" description="Basic and acidic residues" evidence="1">
    <location>
        <begin position="72"/>
        <end position="82"/>
    </location>
</feature>
<reference evidence="3 4" key="1">
    <citation type="submission" date="2019-01" db="EMBL/GenBank/DDBJ databases">
        <title>Sphingorhabdus lacus sp.nov., isolated from an oligotrophic freshwater lake.</title>
        <authorList>
            <person name="Park M."/>
        </authorList>
    </citation>
    <scope>NUCLEOTIDE SEQUENCE [LARGE SCALE GENOMIC DNA]</scope>
    <source>
        <strain evidence="3 4">IMCC26285</strain>
    </source>
</reference>
<keyword evidence="2" id="KW-1133">Transmembrane helix</keyword>
<evidence type="ECO:0000256" key="2">
    <source>
        <dbReference type="SAM" id="Phobius"/>
    </source>
</evidence>
<dbReference type="AlphaFoldDB" id="A0A6I4LZJ4"/>
<protein>
    <submittedName>
        <fullName evidence="3">Uncharacterized protein</fullName>
    </submittedName>
</protein>
<evidence type="ECO:0000313" key="4">
    <source>
        <dbReference type="Proteomes" id="UP000471147"/>
    </source>
</evidence>
<keyword evidence="2" id="KW-0812">Transmembrane</keyword>
<feature type="region of interest" description="Disordered" evidence="1">
    <location>
        <begin position="40"/>
        <end position="96"/>
    </location>
</feature>
<evidence type="ECO:0000256" key="1">
    <source>
        <dbReference type="SAM" id="MobiDB-lite"/>
    </source>
</evidence>
<organism evidence="3 4">
    <name type="scientific">Sphingorhabdus profundilacus</name>
    <dbReference type="NCBI Taxonomy" id="2509718"/>
    <lineage>
        <taxon>Bacteria</taxon>
        <taxon>Pseudomonadati</taxon>
        <taxon>Pseudomonadota</taxon>
        <taxon>Alphaproteobacteria</taxon>
        <taxon>Sphingomonadales</taxon>
        <taxon>Sphingomonadaceae</taxon>
        <taxon>Sphingorhabdus</taxon>
    </lineage>
</organism>
<dbReference type="RefSeq" id="WP_160353223.1">
    <property type="nucleotide sequence ID" value="NZ_SDWJ01000001.1"/>
</dbReference>
<feature type="compositionally biased region" description="Polar residues" evidence="1">
    <location>
        <begin position="87"/>
        <end position="96"/>
    </location>
</feature>
<accession>A0A6I4LZJ4</accession>
<evidence type="ECO:0000313" key="3">
    <source>
        <dbReference type="EMBL" id="MVZ97344.1"/>
    </source>
</evidence>
<dbReference type="Proteomes" id="UP000471147">
    <property type="component" value="Unassembled WGS sequence"/>
</dbReference>
<feature type="compositionally biased region" description="Polar residues" evidence="1">
    <location>
        <begin position="40"/>
        <end position="55"/>
    </location>
</feature>
<keyword evidence="4" id="KW-1185">Reference proteome</keyword>
<dbReference type="EMBL" id="SDWJ01000001">
    <property type="protein sequence ID" value="MVZ97344.1"/>
    <property type="molecule type" value="Genomic_DNA"/>
</dbReference>
<dbReference type="OrthoDB" id="7596596at2"/>
<comment type="caution">
    <text evidence="3">The sequence shown here is derived from an EMBL/GenBank/DDBJ whole genome shotgun (WGS) entry which is preliminary data.</text>
</comment>
<sequence>MVEPRQSAMQRIQVGVIGLVVVLLFVSLATMVLDRVQTGPESVANSNGTAPNSDPATPPDEPLAELGVTPIAKDDGAEKALDEPAQSIRQVQGRAQ</sequence>
<proteinExistence type="predicted"/>
<gene>
    <name evidence="3" type="ORF">EUU23_06450</name>
</gene>